<keyword evidence="4 10" id="KW-1003">Cell membrane</keyword>
<keyword evidence="9 10" id="KW-0131">Cell cycle</keyword>
<dbReference type="PIRSF" id="PIRSF003097">
    <property type="entry name" value="FtsX"/>
    <property type="match status" value="1"/>
</dbReference>
<comment type="subcellular location">
    <subcellularLocation>
        <location evidence="1">Cell membrane</location>
        <topology evidence="1">Multi-pass membrane protein</topology>
    </subcellularLocation>
</comment>
<protein>
    <recommendedName>
        <fullName evidence="3 10">Cell division protein FtsX</fullName>
    </recommendedName>
</protein>
<reference evidence="14 15" key="1">
    <citation type="submission" date="2023-07" db="EMBL/GenBank/DDBJ databases">
        <title>Genomic Encyclopedia of Type Strains, Phase IV (KMG-IV): sequencing the most valuable type-strain genomes for metagenomic binning, comparative biology and taxonomic classification.</title>
        <authorList>
            <person name="Goeker M."/>
        </authorList>
    </citation>
    <scope>NUCLEOTIDE SEQUENCE [LARGE SCALE GENOMIC DNA]</scope>
    <source>
        <strain evidence="14 15">DSM 25963</strain>
    </source>
</reference>
<evidence type="ECO:0000256" key="11">
    <source>
        <dbReference type="SAM" id="Phobius"/>
    </source>
</evidence>
<gene>
    <name evidence="14" type="ORF">J2S24_001919</name>
</gene>
<comment type="similarity">
    <text evidence="2 10">Belongs to the ABC-4 integral membrane protein family. FtsX subfamily.</text>
</comment>
<dbReference type="NCBIfam" id="NF038347">
    <property type="entry name" value="FtsX_Gpos"/>
    <property type="match status" value="1"/>
</dbReference>
<evidence type="ECO:0000256" key="7">
    <source>
        <dbReference type="ARBA" id="ARBA00022989"/>
    </source>
</evidence>
<feature type="transmembrane region" description="Helical" evidence="11">
    <location>
        <begin position="267"/>
        <end position="291"/>
    </location>
</feature>
<comment type="function">
    <text evidence="10">Part of the ABC transporter FtsEX involved in asymmetric cellular division facilitating the initiation of sporulation.</text>
</comment>
<keyword evidence="7 11" id="KW-1133">Transmembrane helix</keyword>
<dbReference type="InterPro" id="IPR058204">
    <property type="entry name" value="FtsX_firmicutes-type"/>
</dbReference>
<feature type="domain" description="FtsX extracellular" evidence="13">
    <location>
        <begin position="62"/>
        <end position="154"/>
    </location>
</feature>
<keyword evidence="8 10" id="KW-0472">Membrane</keyword>
<evidence type="ECO:0000259" key="12">
    <source>
        <dbReference type="Pfam" id="PF02687"/>
    </source>
</evidence>
<evidence type="ECO:0000256" key="5">
    <source>
        <dbReference type="ARBA" id="ARBA00022618"/>
    </source>
</evidence>
<evidence type="ECO:0000313" key="14">
    <source>
        <dbReference type="EMBL" id="MDP9751408.1"/>
    </source>
</evidence>
<dbReference type="Pfam" id="PF18075">
    <property type="entry name" value="FtsX_ECD"/>
    <property type="match status" value="1"/>
</dbReference>
<evidence type="ECO:0000256" key="3">
    <source>
        <dbReference type="ARBA" id="ARBA00021907"/>
    </source>
</evidence>
<feature type="domain" description="ABC3 transporter permease C-terminal" evidence="12">
    <location>
        <begin position="177"/>
        <end position="295"/>
    </location>
</feature>
<evidence type="ECO:0000256" key="9">
    <source>
        <dbReference type="ARBA" id="ARBA00023306"/>
    </source>
</evidence>
<sequence length="297" mass="33221">MDMLFRNFKYFLKEGFSNLARNRLMTIASITSVMAAMLILGLVVVIILNVNSLTYQVESQLELKAFLKDNISKEQVTQIGNDIKSIEGVTSVVFESKEEALRKFKQQLGDKSYLAEGLENDNPLPQSYIIKVKDANLMKDISNKIKQINGVEKVSYGQDVVDKLLGIIKIIRIVGLSIILILFIISIVIISNTIKLGVFARRREINIMKYIGATDWFIRWPFLIEGVILGLIGALLSVIILVLAYGYVLDVMNNKLIMFQLLPLEKIVGGILLYFSMIGAIIGALGSGLSIKRFLNV</sequence>
<dbReference type="EMBL" id="JAURUP010000021">
    <property type="protein sequence ID" value="MDP9751408.1"/>
    <property type="molecule type" value="Genomic_DNA"/>
</dbReference>
<dbReference type="Proteomes" id="UP001223886">
    <property type="component" value="Unassembled WGS sequence"/>
</dbReference>
<dbReference type="GO" id="GO:0051301">
    <property type="term" value="P:cell division"/>
    <property type="evidence" value="ECO:0007669"/>
    <property type="project" value="UniProtKB-KW"/>
</dbReference>
<evidence type="ECO:0000313" key="15">
    <source>
        <dbReference type="Proteomes" id="UP001223886"/>
    </source>
</evidence>
<dbReference type="Pfam" id="PF02687">
    <property type="entry name" value="FtsX"/>
    <property type="match status" value="1"/>
</dbReference>
<dbReference type="InterPro" id="IPR004513">
    <property type="entry name" value="FtsX"/>
</dbReference>
<feature type="transmembrane region" description="Helical" evidence="11">
    <location>
        <begin position="24"/>
        <end position="48"/>
    </location>
</feature>
<keyword evidence="15" id="KW-1185">Reference proteome</keyword>
<proteinExistence type="inferred from homology"/>
<evidence type="ECO:0000256" key="8">
    <source>
        <dbReference type="ARBA" id="ARBA00023136"/>
    </source>
</evidence>
<dbReference type="Gene3D" id="3.30.70.3040">
    <property type="match status" value="1"/>
</dbReference>
<name>A0ABT9M5K0_9THEO</name>
<evidence type="ECO:0000256" key="6">
    <source>
        <dbReference type="ARBA" id="ARBA00022692"/>
    </source>
</evidence>
<keyword evidence="6 11" id="KW-0812">Transmembrane</keyword>
<accession>A0ABT9M5K0</accession>
<dbReference type="RefSeq" id="WP_307681335.1">
    <property type="nucleotide sequence ID" value="NZ_JAURUP010000021.1"/>
</dbReference>
<evidence type="ECO:0000256" key="1">
    <source>
        <dbReference type="ARBA" id="ARBA00004651"/>
    </source>
</evidence>
<dbReference type="InterPro" id="IPR003838">
    <property type="entry name" value="ABC3_permease_C"/>
</dbReference>
<evidence type="ECO:0000259" key="13">
    <source>
        <dbReference type="Pfam" id="PF18075"/>
    </source>
</evidence>
<dbReference type="PANTHER" id="PTHR47755:SF1">
    <property type="entry name" value="CELL DIVISION PROTEIN FTSX"/>
    <property type="match status" value="1"/>
</dbReference>
<feature type="transmembrane region" description="Helical" evidence="11">
    <location>
        <begin position="220"/>
        <end position="247"/>
    </location>
</feature>
<evidence type="ECO:0000256" key="10">
    <source>
        <dbReference type="PIRNR" id="PIRNR003097"/>
    </source>
</evidence>
<organism evidence="14 15">
    <name type="scientific">Thermoanaerobacter pentosaceus</name>
    <dbReference type="NCBI Taxonomy" id="694059"/>
    <lineage>
        <taxon>Bacteria</taxon>
        <taxon>Bacillati</taxon>
        <taxon>Bacillota</taxon>
        <taxon>Clostridia</taxon>
        <taxon>Thermoanaerobacterales</taxon>
        <taxon>Thermoanaerobacteraceae</taxon>
        <taxon>Thermoanaerobacter</taxon>
    </lineage>
</organism>
<dbReference type="InterPro" id="IPR040690">
    <property type="entry name" value="FtsX_ECD"/>
</dbReference>
<comment type="caution">
    <text evidence="14">The sequence shown here is derived from an EMBL/GenBank/DDBJ whole genome shotgun (WGS) entry which is preliminary data.</text>
</comment>
<dbReference type="PANTHER" id="PTHR47755">
    <property type="entry name" value="CELL DIVISION PROTEIN FTSX"/>
    <property type="match status" value="1"/>
</dbReference>
<evidence type="ECO:0000256" key="2">
    <source>
        <dbReference type="ARBA" id="ARBA00007379"/>
    </source>
</evidence>
<keyword evidence="5 10" id="KW-0132">Cell division</keyword>
<evidence type="ECO:0000256" key="4">
    <source>
        <dbReference type="ARBA" id="ARBA00022475"/>
    </source>
</evidence>
<feature type="transmembrane region" description="Helical" evidence="11">
    <location>
        <begin position="170"/>
        <end position="199"/>
    </location>
</feature>